<dbReference type="OrthoDB" id="9790669at2"/>
<keyword evidence="2" id="KW-1003">Cell membrane</keyword>
<comment type="subcellular location">
    <subcellularLocation>
        <location evidence="1">Cell inner membrane</location>
        <topology evidence="1">Multi-pass membrane protein</topology>
    </subcellularLocation>
</comment>
<feature type="region of interest" description="Disordered" evidence="6">
    <location>
        <begin position="1"/>
        <end position="59"/>
    </location>
</feature>
<dbReference type="Pfam" id="PF00672">
    <property type="entry name" value="HAMP"/>
    <property type="match status" value="3"/>
</dbReference>
<dbReference type="SMART" id="SM00304">
    <property type="entry name" value="HAMP"/>
    <property type="match status" value="4"/>
</dbReference>
<dbReference type="InterPro" id="IPR000727">
    <property type="entry name" value="T_SNARE_dom"/>
</dbReference>
<feature type="compositionally biased region" description="Low complexity" evidence="6">
    <location>
        <begin position="50"/>
        <end position="59"/>
    </location>
</feature>
<keyword evidence="3 5" id="KW-0807">Transducer</keyword>
<dbReference type="Pfam" id="PF00015">
    <property type="entry name" value="MCPsignal"/>
    <property type="match status" value="1"/>
</dbReference>
<dbReference type="STRING" id="118168.MC7420_4799"/>
<keyword evidence="11" id="KW-1185">Reference proteome</keyword>
<dbReference type="PANTHER" id="PTHR32089">
    <property type="entry name" value="METHYL-ACCEPTING CHEMOTAXIS PROTEIN MCPB"/>
    <property type="match status" value="1"/>
</dbReference>
<dbReference type="Gene3D" id="1.10.287.950">
    <property type="entry name" value="Methyl-accepting chemotaxis protein"/>
    <property type="match status" value="1"/>
</dbReference>
<dbReference type="GO" id="GO:0004888">
    <property type="term" value="F:transmembrane signaling receptor activity"/>
    <property type="evidence" value="ECO:0007669"/>
    <property type="project" value="InterPro"/>
</dbReference>
<dbReference type="GO" id="GO:0006935">
    <property type="term" value="P:chemotaxis"/>
    <property type="evidence" value="ECO:0007669"/>
    <property type="project" value="InterPro"/>
</dbReference>
<gene>
    <name evidence="10" type="ORF">MC7420_4799</name>
</gene>
<dbReference type="HOGENOM" id="CLU_391681_0_0_3"/>
<dbReference type="PROSITE" id="PS50192">
    <property type="entry name" value="T_SNARE"/>
    <property type="match status" value="1"/>
</dbReference>
<dbReference type="InterPro" id="IPR004089">
    <property type="entry name" value="MCPsignal_dom"/>
</dbReference>
<evidence type="ECO:0000259" key="9">
    <source>
        <dbReference type="PROSITE" id="PS50885"/>
    </source>
</evidence>
<feature type="domain" description="HAMP" evidence="9">
    <location>
        <begin position="64"/>
        <end position="114"/>
    </location>
</feature>
<evidence type="ECO:0000256" key="5">
    <source>
        <dbReference type="PROSITE-ProRule" id="PRU00284"/>
    </source>
</evidence>
<feature type="domain" description="HAMP" evidence="9">
    <location>
        <begin position="343"/>
        <end position="395"/>
    </location>
</feature>
<organism evidence="10 11">
    <name type="scientific">Coleofasciculus chthonoplastes PCC 7420</name>
    <dbReference type="NCBI Taxonomy" id="118168"/>
    <lineage>
        <taxon>Bacteria</taxon>
        <taxon>Bacillati</taxon>
        <taxon>Cyanobacteriota</taxon>
        <taxon>Cyanophyceae</taxon>
        <taxon>Coleofasciculales</taxon>
        <taxon>Coleofasciculaceae</taxon>
        <taxon>Coleofasciculus</taxon>
    </lineage>
</organism>
<dbReference type="Gene3D" id="1.20.120.1530">
    <property type="match status" value="4"/>
</dbReference>
<dbReference type="GO" id="GO:0007165">
    <property type="term" value="P:signal transduction"/>
    <property type="evidence" value="ECO:0007669"/>
    <property type="project" value="UniProtKB-KW"/>
</dbReference>
<dbReference type="PANTHER" id="PTHR32089:SF112">
    <property type="entry name" value="LYSOZYME-LIKE PROTEIN-RELATED"/>
    <property type="match status" value="1"/>
</dbReference>
<dbReference type="RefSeq" id="WP_006100271.1">
    <property type="nucleotide sequence ID" value="NZ_DS989846.1"/>
</dbReference>
<dbReference type="AlphaFoldDB" id="B4VNS7"/>
<dbReference type="InterPro" id="IPR004090">
    <property type="entry name" value="Chemotax_Me-accpt_rcpt"/>
</dbReference>
<evidence type="ECO:0000313" key="11">
    <source>
        <dbReference type="Proteomes" id="UP000003835"/>
    </source>
</evidence>
<dbReference type="CDD" id="cd06225">
    <property type="entry name" value="HAMP"/>
    <property type="match status" value="3"/>
</dbReference>
<evidence type="ECO:0000259" key="8">
    <source>
        <dbReference type="PROSITE" id="PS50192"/>
    </source>
</evidence>
<reference evidence="10 11" key="1">
    <citation type="submission" date="2008-07" db="EMBL/GenBank/DDBJ databases">
        <authorList>
            <person name="Tandeau de Marsac N."/>
            <person name="Ferriera S."/>
            <person name="Johnson J."/>
            <person name="Kravitz S."/>
            <person name="Beeson K."/>
            <person name="Sutton G."/>
            <person name="Rogers Y.-H."/>
            <person name="Friedman R."/>
            <person name="Frazier M."/>
            <person name="Venter J.C."/>
        </authorList>
    </citation>
    <scope>NUCLEOTIDE SEQUENCE [LARGE SCALE GENOMIC DNA]</scope>
    <source>
        <strain evidence="10 11">PCC 7420</strain>
    </source>
</reference>
<feature type="domain" description="T-SNARE coiled-coil homology" evidence="8">
    <location>
        <begin position="605"/>
        <end position="667"/>
    </location>
</feature>
<dbReference type="EMBL" id="DS989846">
    <property type="protein sequence ID" value="EDX76543.1"/>
    <property type="molecule type" value="Genomic_DNA"/>
</dbReference>
<evidence type="ECO:0000256" key="2">
    <source>
        <dbReference type="ARBA" id="ARBA00022519"/>
    </source>
</evidence>
<sequence>MTNNKLVKNRKPGRAVFFEDPEGVENQETEKTVITESNHLSGNEPDPVDLPSEPLKSETSLETELSSKSLQELKKALAAVRDGDFSVRLSAENGFGELATIFNQMVTVNQTFTTELVDMGKTVAQEGKVSKQYSRPELQGSWRTNVDTVNEIINSLVNPTIEIARVLHAVAKGDLSQKIALEIEGKPLKGLFRRISTTVNKMVDQLDTFAVEVTQVARDVGIEGKLGGQAEVPGVSGIWKELTDNVNLMAKNLTDQVRSITTVATAISEGNFSEKITVEAQGEILALKDTLNQMVDRLHTIVIEITQVSQDVGIEGKLGGQATVDGLSGSWRSLTQTVNFMAAHLTEQVRNIAAVSTAVAQGDLSQKITVEAKGEILALKTTLNRMVDQLNTFAHEVTRLTQDVVNGKLGGQAMVEGVDGTWKELTDNVNLMASNLTDQVKQIAQVAIALSNASEHLTLESQTMGATAEETSVQAATVSSAAEQVSTNTQSVAIGMEQMHASIKEIAKSAAEATTVATSAVTTAETTNQTIAQLGVSSTEIGKIVKLITSIAQQTNLLALNATIEAARAGEAGKGFAVVANEVKELAKQTANATEDISQKVEAIQGDTKHSVDAIAQITTIIHQINDFQTTIASAVEEQTATTNEIARNINQVSLGSQEIARNITGVADAAQNTAQSASNTQNSALELSKTANELEQLVGQFKY</sequence>
<evidence type="ECO:0000256" key="4">
    <source>
        <dbReference type="ARBA" id="ARBA00029447"/>
    </source>
</evidence>
<evidence type="ECO:0000256" key="1">
    <source>
        <dbReference type="ARBA" id="ARBA00004429"/>
    </source>
</evidence>
<feature type="domain" description="HAMP" evidence="9">
    <location>
        <begin position="251"/>
        <end position="303"/>
    </location>
</feature>
<dbReference type="PROSITE" id="PS50111">
    <property type="entry name" value="CHEMOTAXIS_TRANSDUC_2"/>
    <property type="match status" value="1"/>
</dbReference>
<dbReference type="PRINTS" id="PR00260">
    <property type="entry name" value="CHEMTRNSDUCR"/>
</dbReference>
<feature type="domain" description="HAMP" evidence="9">
    <location>
        <begin position="154"/>
        <end position="211"/>
    </location>
</feature>
<comment type="similarity">
    <text evidence="4">Belongs to the methyl-accepting chemotaxis (MCP) protein family.</text>
</comment>
<protein>
    <submittedName>
        <fullName evidence="10">Methyl-accepting chemotaxis protein signaling domain</fullName>
    </submittedName>
</protein>
<name>B4VNS7_9CYAN</name>
<proteinExistence type="inferred from homology"/>
<accession>B4VNS7</accession>
<dbReference type="InterPro" id="IPR003660">
    <property type="entry name" value="HAMP_dom"/>
</dbReference>
<evidence type="ECO:0000313" key="10">
    <source>
        <dbReference type="EMBL" id="EDX76543.1"/>
    </source>
</evidence>
<dbReference type="SUPFAM" id="SSF58104">
    <property type="entry name" value="Methyl-accepting chemotaxis protein (MCP) signaling domain"/>
    <property type="match status" value="2"/>
</dbReference>
<evidence type="ECO:0000259" key="7">
    <source>
        <dbReference type="PROSITE" id="PS50111"/>
    </source>
</evidence>
<dbReference type="PROSITE" id="PS50885">
    <property type="entry name" value="HAMP"/>
    <property type="match status" value="4"/>
</dbReference>
<dbReference type="Proteomes" id="UP000003835">
    <property type="component" value="Unassembled WGS sequence"/>
</dbReference>
<feature type="domain" description="Methyl-accepting transducer" evidence="7">
    <location>
        <begin position="460"/>
        <end position="675"/>
    </location>
</feature>
<evidence type="ECO:0000256" key="3">
    <source>
        <dbReference type="ARBA" id="ARBA00023224"/>
    </source>
</evidence>
<dbReference type="eggNOG" id="COG0840">
    <property type="taxonomic scope" value="Bacteria"/>
</dbReference>
<evidence type="ECO:0000256" key="6">
    <source>
        <dbReference type="SAM" id="MobiDB-lite"/>
    </source>
</evidence>
<dbReference type="Pfam" id="PF18947">
    <property type="entry name" value="HAMP_2"/>
    <property type="match status" value="1"/>
</dbReference>
<keyword evidence="2" id="KW-0997">Cell inner membrane</keyword>
<dbReference type="SMART" id="SM00283">
    <property type="entry name" value="MA"/>
    <property type="match status" value="1"/>
</dbReference>
<dbReference type="GO" id="GO:0005886">
    <property type="term" value="C:plasma membrane"/>
    <property type="evidence" value="ECO:0007669"/>
    <property type="project" value="UniProtKB-SubCell"/>
</dbReference>
<keyword evidence="2" id="KW-0472">Membrane</keyword>